<dbReference type="EMBL" id="JBHTII010000001">
    <property type="protein sequence ID" value="MFD0790025.1"/>
    <property type="molecule type" value="Genomic_DNA"/>
</dbReference>
<name>A0ABW3AH07_9MICO</name>
<sequence length="386" mass="40389">MTPPSLALASLASPPQRTIGTLITAGGLLLTVANLPAAIAQTPHFSPAWSAGAIACIALIAALSVGSRRLPARALHVLWITVPTLGALLLATWAGAYHGADLDTVDPWLRGLLPAFICYPILFVGRVASVVLAVGLCLLPGASTLVFLGEPTSLFASNTVVHLGNLMFLAIMIGLSQRLHDVYARESEVREARRREVWAHTHTERQRAVARLVHDDVLASLSAAVAVEGDPPPVLRDAAAAALAVMSATPAPLDADDVIPLADGARAIHESLSELPADLELCIEPTAATIPATAASALGLAAAEAVRNAVRHARTRPWVTIAVADDPSALRIDIEDDGPGFDQTALPADRLGVRESIVGRVEDAGGRCEIDSSPARGSRVSLRWPR</sequence>
<dbReference type="InterPro" id="IPR050482">
    <property type="entry name" value="Sensor_HK_TwoCompSys"/>
</dbReference>
<evidence type="ECO:0000313" key="9">
    <source>
        <dbReference type="Proteomes" id="UP001597055"/>
    </source>
</evidence>
<dbReference type="InterPro" id="IPR003594">
    <property type="entry name" value="HATPase_dom"/>
</dbReference>
<accession>A0ABW3AH07</accession>
<evidence type="ECO:0000259" key="7">
    <source>
        <dbReference type="Pfam" id="PF02518"/>
    </source>
</evidence>
<evidence type="ECO:0000256" key="2">
    <source>
        <dbReference type="ARBA" id="ARBA00012438"/>
    </source>
</evidence>
<feature type="domain" description="Histidine kinase/HSP90-like ATPase" evidence="7">
    <location>
        <begin position="297"/>
        <end position="385"/>
    </location>
</feature>
<dbReference type="GO" id="GO:0016301">
    <property type="term" value="F:kinase activity"/>
    <property type="evidence" value="ECO:0007669"/>
    <property type="project" value="UniProtKB-KW"/>
</dbReference>
<organism evidence="8 9">
    <name type="scientific">Microbacterium insulae</name>
    <dbReference type="NCBI Taxonomy" id="483014"/>
    <lineage>
        <taxon>Bacteria</taxon>
        <taxon>Bacillati</taxon>
        <taxon>Actinomycetota</taxon>
        <taxon>Actinomycetes</taxon>
        <taxon>Micrococcales</taxon>
        <taxon>Microbacteriaceae</taxon>
        <taxon>Microbacterium</taxon>
    </lineage>
</organism>
<proteinExistence type="predicted"/>
<keyword evidence="4 8" id="KW-0418">Kinase</keyword>
<dbReference type="Pfam" id="PF02518">
    <property type="entry name" value="HATPase_c"/>
    <property type="match status" value="1"/>
</dbReference>
<evidence type="ECO:0000313" key="8">
    <source>
        <dbReference type="EMBL" id="MFD0790025.1"/>
    </source>
</evidence>
<dbReference type="SUPFAM" id="SSF55874">
    <property type="entry name" value="ATPase domain of HSP90 chaperone/DNA topoisomerase II/histidine kinase"/>
    <property type="match status" value="1"/>
</dbReference>
<protein>
    <recommendedName>
        <fullName evidence="2">histidine kinase</fullName>
        <ecNumber evidence="2">2.7.13.3</ecNumber>
    </recommendedName>
</protein>
<feature type="transmembrane region" description="Helical" evidence="6">
    <location>
        <begin position="155"/>
        <end position="175"/>
    </location>
</feature>
<dbReference type="PANTHER" id="PTHR24421:SF10">
    <property type="entry name" value="NITRATE_NITRITE SENSOR PROTEIN NARQ"/>
    <property type="match status" value="1"/>
</dbReference>
<dbReference type="RefSeq" id="WP_204981272.1">
    <property type="nucleotide sequence ID" value="NZ_JBHTII010000001.1"/>
</dbReference>
<feature type="transmembrane region" description="Helical" evidence="6">
    <location>
        <begin position="130"/>
        <end position="149"/>
    </location>
</feature>
<keyword evidence="6" id="KW-0472">Membrane</keyword>
<keyword evidence="3" id="KW-0808">Transferase</keyword>
<dbReference type="InterPro" id="IPR036890">
    <property type="entry name" value="HATPase_C_sf"/>
</dbReference>
<feature type="transmembrane region" description="Helical" evidence="6">
    <location>
        <begin position="21"/>
        <end position="40"/>
    </location>
</feature>
<dbReference type="Proteomes" id="UP001597055">
    <property type="component" value="Unassembled WGS sequence"/>
</dbReference>
<comment type="catalytic activity">
    <reaction evidence="1">
        <text>ATP + protein L-histidine = ADP + protein N-phospho-L-histidine.</text>
        <dbReference type="EC" id="2.7.13.3"/>
    </reaction>
</comment>
<gene>
    <name evidence="8" type="ORF">ACFQ0P_06415</name>
</gene>
<dbReference type="Gene3D" id="3.30.565.10">
    <property type="entry name" value="Histidine kinase-like ATPase, C-terminal domain"/>
    <property type="match status" value="1"/>
</dbReference>
<reference evidence="9" key="1">
    <citation type="journal article" date="2019" name="Int. J. Syst. Evol. Microbiol.">
        <title>The Global Catalogue of Microorganisms (GCM) 10K type strain sequencing project: providing services to taxonomists for standard genome sequencing and annotation.</title>
        <authorList>
            <consortium name="The Broad Institute Genomics Platform"/>
            <consortium name="The Broad Institute Genome Sequencing Center for Infectious Disease"/>
            <person name="Wu L."/>
            <person name="Ma J."/>
        </authorList>
    </citation>
    <scope>NUCLEOTIDE SEQUENCE [LARGE SCALE GENOMIC DNA]</scope>
    <source>
        <strain evidence="9">CCUG 54523</strain>
    </source>
</reference>
<dbReference type="PANTHER" id="PTHR24421">
    <property type="entry name" value="NITRATE/NITRITE SENSOR PROTEIN NARX-RELATED"/>
    <property type="match status" value="1"/>
</dbReference>
<dbReference type="EC" id="2.7.13.3" evidence="2"/>
<evidence type="ECO:0000256" key="1">
    <source>
        <dbReference type="ARBA" id="ARBA00000085"/>
    </source>
</evidence>
<feature type="transmembrane region" description="Helical" evidence="6">
    <location>
        <begin position="46"/>
        <end position="65"/>
    </location>
</feature>
<evidence type="ECO:0000256" key="5">
    <source>
        <dbReference type="ARBA" id="ARBA00023012"/>
    </source>
</evidence>
<keyword evidence="5" id="KW-0902">Two-component regulatory system</keyword>
<evidence type="ECO:0000256" key="3">
    <source>
        <dbReference type="ARBA" id="ARBA00022679"/>
    </source>
</evidence>
<comment type="caution">
    <text evidence="8">The sequence shown here is derived from an EMBL/GenBank/DDBJ whole genome shotgun (WGS) entry which is preliminary data.</text>
</comment>
<keyword evidence="9" id="KW-1185">Reference proteome</keyword>
<evidence type="ECO:0000256" key="4">
    <source>
        <dbReference type="ARBA" id="ARBA00022777"/>
    </source>
</evidence>
<feature type="transmembrane region" description="Helical" evidence="6">
    <location>
        <begin position="77"/>
        <end position="96"/>
    </location>
</feature>
<evidence type="ECO:0000256" key="6">
    <source>
        <dbReference type="SAM" id="Phobius"/>
    </source>
</evidence>
<keyword evidence="6" id="KW-0812">Transmembrane</keyword>
<keyword evidence="6" id="KW-1133">Transmembrane helix</keyword>